<reference evidence="3" key="2">
    <citation type="submission" date="2025-08" db="UniProtKB">
        <authorList>
            <consortium name="RefSeq"/>
        </authorList>
    </citation>
    <scope>IDENTIFICATION</scope>
    <source>
        <tissue evidence="3">Leaf</tissue>
    </source>
</reference>
<comment type="similarity">
    <text evidence="1">Belongs to the plant acyltransferase family.</text>
</comment>
<dbReference type="GO" id="GO:0016747">
    <property type="term" value="F:acyltransferase activity, transferring groups other than amino-acyl groups"/>
    <property type="evidence" value="ECO:0007669"/>
    <property type="project" value="TreeGrafter"/>
</dbReference>
<dbReference type="PANTHER" id="PTHR31642:SF145">
    <property type="entry name" value="BRASSINOSTEROID-RELATED ACYLTRANSFERASE 1"/>
    <property type="match status" value="1"/>
</dbReference>
<dbReference type="GeneID" id="108854002"/>
<dbReference type="InterPro" id="IPR050317">
    <property type="entry name" value="Plant_Fungal_Acyltransferase"/>
</dbReference>
<sequence length="477" mass="52603">MHSSTLYSTYTQGIVLMATNIDIIQKLNVYPRSQNQDQKKLITLSHLDRQCPLLMYLVFFYKKTTTRDFDLVFSDLKLGLEETLAVWYPAAGRLGLDGGGCKLNLRCNGGGAVMVEAVATGVKLSELGDLTQYNEFYETLVYKPSFDGDFSAMPLVVGQVTRFACGGYSVGIGTSHSLFDGISAYEFLHAWALNSHNHDKSNGKIINKKDNVAIKAVHDRGNLLVNGDANRSLGLGVTKAAAIYHLYQLIKQAMMAHQEQNHNIELADSSFVIKTFDLSGEAIETMMKKSIEGFLCSSFEFLAAHLWKARTRALGLRRDAMVCLQFAVDIRKRTVPPLLDGYSGNAYVLASVASTAGELLEELTLESIVNKIREAKKSIDQDYINAYMEALGGGERKDGNLPPIKELTLISDWSKMPFHNVGFGNGGEPADYVAPLCPPVPQVAYFMKNPKDARGVIVRIGLDPQNVSDFSNHFLGF</sequence>
<dbReference type="RefSeq" id="XP_018482989.2">
    <property type="nucleotide sequence ID" value="XM_018627487.2"/>
</dbReference>
<dbReference type="AlphaFoldDB" id="A0A6J0NEN7"/>
<dbReference type="Pfam" id="PF02458">
    <property type="entry name" value="Transferase"/>
    <property type="match status" value="1"/>
</dbReference>
<proteinExistence type="inferred from homology"/>
<gene>
    <name evidence="3" type="primary">LOC108854002</name>
</gene>
<dbReference type="PANTHER" id="PTHR31642">
    <property type="entry name" value="TRICHOTHECENE 3-O-ACETYLTRANSFERASE"/>
    <property type="match status" value="1"/>
</dbReference>
<organism evidence="2 3">
    <name type="scientific">Raphanus sativus</name>
    <name type="common">Radish</name>
    <name type="synonym">Raphanus raphanistrum var. sativus</name>
    <dbReference type="NCBI Taxonomy" id="3726"/>
    <lineage>
        <taxon>Eukaryota</taxon>
        <taxon>Viridiplantae</taxon>
        <taxon>Streptophyta</taxon>
        <taxon>Embryophyta</taxon>
        <taxon>Tracheophyta</taxon>
        <taxon>Spermatophyta</taxon>
        <taxon>Magnoliopsida</taxon>
        <taxon>eudicotyledons</taxon>
        <taxon>Gunneridae</taxon>
        <taxon>Pentapetalae</taxon>
        <taxon>rosids</taxon>
        <taxon>malvids</taxon>
        <taxon>Brassicales</taxon>
        <taxon>Brassicaceae</taxon>
        <taxon>Brassiceae</taxon>
        <taxon>Raphanus</taxon>
    </lineage>
</organism>
<keyword evidence="3" id="KW-0808">Transferase</keyword>
<keyword evidence="2" id="KW-1185">Reference proteome</keyword>
<dbReference type="InterPro" id="IPR023213">
    <property type="entry name" value="CAT-like_dom_sf"/>
</dbReference>
<keyword evidence="3" id="KW-0012">Acyltransferase</keyword>
<protein>
    <submittedName>
        <fullName evidence="3">Brassinosteroid-related acyltransferase 1</fullName>
    </submittedName>
</protein>
<dbReference type="Proteomes" id="UP000504610">
    <property type="component" value="Chromosome 4"/>
</dbReference>
<name>A0A6J0NEN7_RAPSA</name>
<reference evidence="2" key="1">
    <citation type="journal article" date="2019" name="Database">
        <title>The radish genome database (RadishGD): an integrated information resource for radish genomics.</title>
        <authorList>
            <person name="Yu H.J."/>
            <person name="Baek S."/>
            <person name="Lee Y.J."/>
            <person name="Cho A."/>
            <person name="Mun J.H."/>
        </authorList>
    </citation>
    <scope>NUCLEOTIDE SEQUENCE [LARGE SCALE GENOMIC DNA]</scope>
    <source>
        <strain evidence="2">cv. WK10039</strain>
    </source>
</reference>
<evidence type="ECO:0000313" key="2">
    <source>
        <dbReference type="Proteomes" id="UP000504610"/>
    </source>
</evidence>
<accession>A0A6J0NEN7</accession>
<evidence type="ECO:0000256" key="1">
    <source>
        <dbReference type="ARBA" id="ARBA00009861"/>
    </source>
</evidence>
<dbReference type="KEGG" id="rsz:108854002"/>
<dbReference type="OrthoDB" id="671439at2759"/>
<dbReference type="Gene3D" id="3.30.559.10">
    <property type="entry name" value="Chloramphenicol acetyltransferase-like domain"/>
    <property type="match status" value="2"/>
</dbReference>
<evidence type="ECO:0000313" key="3">
    <source>
        <dbReference type="RefSeq" id="XP_018482989.2"/>
    </source>
</evidence>